<evidence type="ECO:0000256" key="3">
    <source>
        <dbReference type="ARBA" id="ARBA00022448"/>
    </source>
</evidence>
<feature type="transmembrane region" description="Helical" evidence="8">
    <location>
        <begin position="69"/>
        <end position="91"/>
    </location>
</feature>
<gene>
    <name evidence="9" type="ORF">GCM10023169_23480</name>
</gene>
<evidence type="ECO:0000256" key="4">
    <source>
        <dbReference type="ARBA" id="ARBA00022475"/>
    </source>
</evidence>
<keyword evidence="5 8" id="KW-0812">Transmembrane</keyword>
<feature type="transmembrane region" description="Helical" evidence="8">
    <location>
        <begin position="257"/>
        <end position="279"/>
    </location>
</feature>
<dbReference type="InterPro" id="IPR048279">
    <property type="entry name" value="MdtK-like"/>
</dbReference>
<sequence>MDDTPDSVGNPEGAPEGRALRGRALDRQILALGVPALGALVAEPLFILVDSAMVGHLGTAQLAGLSLSSTVLTTAVGVFVFLAYATTAATARRVGAGDRAGGVSAGIDGMWLALLLGVVTAAGLMAAAPALVSGAPTGVIPHAVDYLRFSAPGLPGMLLVLASTGTLRGLLDTRTPFVVAASGAVTNIGLNALFIYGLGMGVAGSGLGTAVTQTAMAAWLITVVLKRARGYDIDLRPHGSGISASARAGIPLLIRTLTLRGAIVVTIAVATSLGAVTLAAHQVVYAMWGLSAFALDALAIAAQALVGQSLGAGDPAHVRALLRRCLQWGTGAGALIGVAFAAAGWWLAPLFTGDGDVRVAAAVGLAVIGACMPVAGWVFVLDGVLIGAGDGRYLAWAGVATLIVYLPLAWAVYVFAAGGVSGLAWLWLAFGGGFMIARAVTTGVRARGDRWMVLGAGG</sequence>
<feature type="transmembrane region" description="Helical" evidence="8">
    <location>
        <begin position="29"/>
        <end position="49"/>
    </location>
</feature>
<dbReference type="InterPro" id="IPR002528">
    <property type="entry name" value="MATE_fam"/>
</dbReference>
<feature type="transmembrane region" description="Helical" evidence="8">
    <location>
        <begin position="422"/>
        <end position="440"/>
    </location>
</feature>
<feature type="transmembrane region" description="Helical" evidence="8">
    <location>
        <begin position="111"/>
        <end position="132"/>
    </location>
</feature>
<proteinExistence type="inferred from homology"/>
<dbReference type="InterPro" id="IPR044644">
    <property type="entry name" value="DinF-like"/>
</dbReference>
<name>A0ABP8LB55_9MICO</name>
<comment type="subcellular location">
    <subcellularLocation>
        <location evidence="1">Cell membrane</location>
        <topology evidence="1">Multi-pass membrane protein</topology>
    </subcellularLocation>
</comment>
<evidence type="ECO:0000313" key="10">
    <source>
        <dbReference type="Proteomes" id="UP001500622"/>
    </source>
</evidence>
<keyword evidence="10" id="KW-1185">Reference proteome</keyword>
<comment type="caution">
    <text evidence="9">The sequence shown here is derived from an EMBL/GenBank/DDBJ whole genome shotgun (WGS) entry which is preliminary data.</text>
</comment>
<accession>A0ABP8LB55</accession>
<evidence type="ECO:0000256" key="1">
    <source>
        <dbReference type="ARBA" id="ARBA00004651"/>
    </source>
</evidence>
<keyword evidence="7 8" id="KW-0472">Membrane</keyword>
<evidence type="ECO:0000256" key="7">
    <source>
        <dbReference type="ARBA" id="ARBA00023136"/>
    </source>
</evidence>
<reference evidence="10" key="1">
    <citation type="journal article" date="2019" name="Int. J. Syst. Evol. Microbiol.">
        <title>The Global Catalogue of Microorganisms (GCM) 10K type strain sequencing project: providing services to taxonomists for standard genome sequencing and annotation.</title>
        <authorList>
            <consortium name="The Broad Institute Genomics Platform"/>
            <consortium name="The Broad Institute Genome Sequencing Center for Infectious Disease"/>
            <person name="Wu L."/>
            <person name="Ma J."/>
        </authorList>
    </citation>
    <scope>NUCLEOTIDE SEQUENCE [LARGE SCALE GENOMIC DNA]</scope>
    <source>
        <strain evidence="10">JCM 17810</strain>
    </source>
</reference>
<feature type="transmembrane region" description="Helical" evidence="8">
    <location>
        <begin position="177"/>
        <end position="196"/>
    </location>
</feature>
<feature type="transmembrane region" description="Helical" evidence="8">
    <location>
        <begin position="152"/>
        <end position="170"/>
    </location>
</feature>
<evidence type="ECO:0000313" key="9">
    <source>
        <dbReference type="EMBL" id="GAA4425637.1"/>
    </source>
</evidence>
<keyword evidence="6 8" id="KW-1133">Transmembrane helix</keyword>
<comment type="similarity">
    <text evidence="2">Belongs to the multi antimicrobial extrusion (MATE) (TC 2.A.66.1) family.</text>
</comment>
<keyword evidence="3" id="KW-0813">Transport</keyword>
<feature type="transmembrane region" description="Helical" evidence="8">
    <location>
        <begin position="359"/>
        <end position="381"/>
    </location>
</feature>
<feature type="transmembrane region" description="Helical" evidence="8">
    <location>
        <begin position="393"/>
        <end position="416"/>
    </location>
</feature>
<dbReference type="Proteomes" id="UP001500622">
    <property type="component" value="Unassembled WGS sequence"/>
</dbReference>
<evidence type="ECO:0000256" key="5">
    <source>
        <dbReference type="ARBA" id="ARBA00022692"/>
    </source>
</evidence>
<organism evidence="9 10">
    <name type="scientific">Georgenia halophila</name>
    <dbReference type="NCBI Taxonomy" id="620889"/>
    <lineage>
        <taxon>Bacteria</taxon>
        <taxon>Bacillati</taxon>
        <taxon>Actinomycetota</taxon>
        <taxon>Actinomycetes</taxon>
        <taxon>Micrococcales</taxon>
        <taxon>Bogoriellaceae</taxon>
        <taxon>Georgenia</taxon>
    </lineage>
</organism>
<evidence type="ECO:0000256" key="2">
    <source>
        <dbReference type="ARBA" id="ARBA00010199"/>
    </source>
</evidence>
<dbReference type="EMBL" id="BAABGN010000011">
    <property type="protein sequence ID" value="GAA4425637.1"/>
    <property type="molecule type" value="Genomic_DNA"/>
</dbReference>
<protein>
    <submittedName>
        <fullName evidence="9">MATE family efflux transporter</fullName>
    </submittedName>
</protein>
<feature type="transmembrane region" description="Helical" evidence="8">
    <location>
        <begin position="285"/>
        <end position="306"/>
    </location>
</feature>
<dbReference type="PIRSF" id="PIRSF006603">
    <property type="entry name" value="DinF"/>
    <property type="match status" value="1"/>
</dbReference>
<dbReference type="PANTHER" id="PTHR42893">
    <property type="entry name" value="PROTEIN DETOXIFICATION 44, CHLOROPLASTIC-RELATED"/>
    <property type="match status" value="1"/>
</dbReference>
<feature type="transmembrane region" description="Helical" evidence="8">
    <location>
        <begin position="202"/>
        <end position="225"/>
    </location>
</feature>
<feature type="transmembrane region" description="Helical" evidence="8">
    <location>
        <begin position="326"/>
        <end position="347"/>
    </location>
</feature>
<dbReference type="RefSeq" id="WP_345216454.1">
    <property type="nucleotide sequence ID" value="NZ_BAABGN010000011.1"/>
</dbReference>
<evidence type="ECO:0000256" key="6">
    <source>
        <dbReference type="ARBA" id="ARBA00022989"/>
    </source>
</evidence>
<keyword evidence="4" id="KW-1003">Cell membrane</keyword>
<evidence type="ECO:0000256" key="8">
    <source>
        <dbReference type="SAM" id="Phobius"/>
    </source>
</evidence>
<dbReference type="CDD" id="cd13136">
    <property type="entry name" value="MATE_DinF_like"/>
    <property type="match status" value="1"/>
</dbReference>
<dbReference type="NCBIfam" id="TIGR00797">
    <property type="entry name" value="matE"/>
    <property type="match status" value="1"/>
</dbReference>
<dbReference type="Pfam" id="PF01554">
    <property type="entry name" value="MatE"/>
    <property type="match status" value="2"/>
</dbReference>
<dbReference type="PANTHER" id="PTHR42893:SF46">
    <property type="entry name" value="PROTEIN DETOXIFICATION 44, CHLOROPLASTIC"/>
    <property type="match status" value="1"/>
</dbReference>